<organism evidence="1">
    <name type="scientific">Arundo donax</name>
    <name type="common">Giant reed</name>
    <name type="synonym">Donax arundinaceus</name>
    <dbReference type="NCBI Taxonomy" id="35708"/>
    <lineage>
        <taxon>Eukaryota</taxon>
        <taxon>Viridiplantae</taxon>
        <taxon>Streptophyta</taxon>
        <taxon>Embryophyta</taxon>
        <taxon>Tracheophyta</taxon>
        <taxon>Spermatophyta</taxon>
        <taxon>Magnoliopsida</taxon>
        <taxon>Liliopsida</taxon>
        <taxon>Poales</taxon>
        <taxon>Poaceae</taxon>
        <taxon>PACMAD clade</taxon>
        <taxon>Arundinoideae</taxon>
        <taxon>Arundineae</taxon>
        <taxon>Arundo</taxon>
    </lineage>
</organism>
<evidence type="ECO:0000313" key="1">
    <source>
        <dbReference type="EMBL" id="JAE09442.1"/>
    </source>
</evidence>
<protein>
    <submittedName>
        <fullName evidence="1">Uncharacterized protein</fullName>
    </submittedName>
</protein>
<dbReference type="AlphaFoldDB" id="A0A0A9FAS1"/>
<reference evidence="1" key="1">
    <citation type="submission" date="2014-09" db="EMBL/GenBank/DDBJ databases">
        <authorList>
            <person name="Magalhaes I.L.F."/>
            <person name="Oliveira U."/>
            <person name="Santos F.R."/>
            <person name="Vidigal T.H.D.A."/>
            <person name="Brescovit A.D."/>
            <person name="Santos A.J."/>
        </authorList>
    </citation>
    <scope>NUCLEOTIDE SEQUENCE</scope>
    <source>
        <tissue evidence="1">Shoot tissue taken approximately 20 cm above the soil surface</tissue>
    </source>
</reference>
<reference evidence="1" key="2">
    <citation type="journal article" date="2015" name="Data Brief">
        <title>Shoot transcriptome of the giant reed, Arundo donax.</title>
        <authorList>
            <person name="Barrero R.A."/>
            <person name="Guerrero F.D."/>
            <person name="Moolhuijzen P."/>
            <person name="Goolsby J.A."/>
            <person name="Tidwell J."/>
            <person name="Bellgard S.E."/>
            <person name="Bellgard M.I."/>
        </authorList>
    </citation>
    <scope>NUCLEOTIDE SEQUENCE</scope>
    <source>
        <tissue evidence="1">Shoot tissue taken approximately 20 cm above the soil surface</tissue>
    </source>
</reference>
<sequence>MLLITKFKCISLICHNCQAKPFSMLLNLMNPPVMDV</sequence>
<proteinExistence type="predicted"/>
<accession>A0A0A9FAS1</accession>
<name>A0A0A9FAS1_ARUDO</name>
<dbReference type="EMBL" id="GBRH01188454">
    <property type="protein sequence ID" value="JAE09442.1"/>
    <property type="molecule type" value="Transcribed_RNA"/>
</dbReference>